<evidence type="ECO:0000256" key="5">
    <source>
        <dbReference type="ARBA" id="ARBA00010052"/>
    </source>
</evidence>
<gene>
    <name evidence="24" type="ORF">EAI_16950</name>
</gene>
<dbReference type="PANTHER" id="PTHR13966:SF5">
    <property type="entry name" value="ENDONUCLEASE G, MITOCHONDRIAL"/>
    <property type="match status" value="1"/>
</dbReference>
<dbReference type="PANTHER" id="PTHR13966">
    <property type="entry name" value="ENDONUCLEASE RELATED"/>
    <property type="match status" value="1"/>
</dbReference>
<evidence type="ECO:0000256" key="14">
    <source>
        <dbReference type="ARBA" id="ARBA00023128"/>
    </source>
</evidence>
<dbReference type="InterPro" id="IPR005037">
    <property type="entry name" value="PRP38"/>
</dbReference>
<feature type="domain" description="DNA/RNA non-specific endonuclease/pyrophosphatase/phosphodiesterase" evidence="23">
    <location>
        <begin position="399"/>
        <end position="610"/>
    </location>
</feature>
<dbReference type="GO" id="GO:0005743">
    <property type="term" value="C:mitochondrial inner membrane"/>
    <property type="evidence" value="ECO:0007669"/>
    <property type="project" value="TreeGrafter"/>
</dbReference>
<dbReference type="GO" id="GO:0006397">
    <property type="term" value="P:mRNA processing"/>
    <property type="evidence" value="ECO:0007669"/>
    <property type="project" value="UniProtKB-KW"/>
</dbReference>
<evidence type="ECO:0000256" key="4">
    <source>
        <dbReference type="ARBA" id="ARBA00006164"/>
    </source>
</evidence>
<keyword evidence="13" id="KW-0809">Transit peptide</keyword>
<dbReference type="InterPro" id="IPR044929">
    <property type="entry name" value="DNA/RNA_non-sp_Endonuclease_sf"/>
</dbReference>
<evidence type="ECO:0000313" key="24">
    <source>
        <dbReference type="EMBL" id="EFN87504.1"/>
    </source>
</evidence>
<evidence type="ECO:0000256" key="10">
    <source>
        <dbReference type="ARBA" id="ARBA00022759"/>
    </source>
</evidence>
<evidence type="ECO:0000256" key="1">
    <source>
        <dbReference type="ARBA" id="ARBA00001946"/>
    </source>
</evidence>
<keyword evidence="10 24" id="KW-0255">Endonuclease</keyword>
<feature type="region of interest" description="Disordered" evidence="21">
    <location>
        <begin position="1"/>
        <end position="34"/>
    </location>
</feature>
<dbReference type="InterPro" id="IPR040255">
    <property type="entry name" value="Non-specific_endonuclease"/>
</dbReference>
<dbReference type="FunFam" id="3.40.570.10:FF:000002">
    <property type="entry name" value="Endonuclease G, mitochondrial"/>
    <property type="match status" value="1"/>
</dbReference>
<dbReference type="InterPro" id="IPR020821">
    <property type="entry name" value="ENPP1-3/EXOG-like_nuc-like"/>
</dbReference>
<dbReference type="GO" id="GO:0003676">
    <property type="term" value="F:nucleic acid binding"/>
    <property type="evidence" value="ECO:0007669"/>
    <property type="project" value="InterPro"/>
</dbReference>
<evidence type="ECO:0000256" key="8">
    <source>
        <dbReference type="ARBA" id="ARBA00022723"/>
    </source>
</evidence>
<keyword evidence="8 20" id="KW-0479">Metal-binding</keyword>
<evidence type="ECO:0000256" key="6">
    <source>
        <dbReference type="ARBA" id="ARBA00022664"/>
    </source>
</evidence>
<feature type="compositionally biased region" description="Basic and acidic residues" evidence="21">
    <location>
        <begin position="21"/>
        <end position="33"/>
    </location>
</feature>
<protein>
    <recommendedName>
        <fullName evidence="18">Endonuclease G, mitochondrial</fullName>
    </recommendedName>
</protein>
<evidence type="ECO:0000256" key="13">
    <source>
        <dbReference type="ARBA" id="ARBA00022946"/>
    </source>
</evidence>
<keyword evidence="14" id="KW-0496">Mitochondrion</keyword>
<sequence length="623" mass="70306">MQMQDTEGADGSPWNNSSGCEEDRRLPQKEGKKSNVLPLWGNERTMNLNPLILTNIQSSHYFKVNLYELKTYHEVIDEIYYKVSHLEPWEKGSRKTAGQTGMCGGVRGVGAGGIVSTAYCLLYKLFTLRLTRKQLNGLINHPDSPYIRALGFMYIRYTQPPADLFSWYSDYLDDEEELDVKAGGGQTMKMGDILKQFLTKLEWFSTLFPRIPVPIQKDLELRLAERFPQQTMNAHPMRIVRTNIGNVIGSERGSANAIGRELANGIEREKGIAEGPIAVTEVEDKRITEAAAGTGCIEIGAETVIAIEIGIETGLGGWYLGKFFERRRCLNEKDNGAIVFPKARIRNMPALPLFGTVTAATPLTPVESNTEMGSKVSSTAARISQIMKFGFPGLDHVRSYEDFVLSYDRRNKVAHWVFEHLTKERLRHNDAVDRLKCEFKPDQSIHPFFRSENADYKGSGYDRGHLAAAGNHKVEQKHMEQTFLLSNMAPQVGVGFNRDSWNRLEKHVRKLTNIYKDVYVCTGPLYLPKKEADGKKYVRYEVIGVNNVAVPTHFYKVIVGETSDGKLEMETFVMPNTPIDDNTPLANFQVPPERIERAAGLLFFDKISRDKLSKVNGKSTGWF</sequence>
<dbReference type="Pfam" id="PF01223">
    <property type="entry name" value="Endonuclease_NS"/>
    <property type="match status" value="1"/>
</dbReference>
<dbReference type="SMART" id="SM00892">
    <property type="entry name" value="Endonuclease_NS"/>
    <property type="match status" value="1"/>
</dbReference>
<dbReference type="InParanoid" id="E2B9R7"/>
<dbReference type="GO" id="GO:0046872">
    <property type="term" value="F:metal ion binding"/>
    <property type="evidence" value="ECO:0007669"/>
    <property type="project" value="UniProtKB-KW"/>
</dbReference>
<dbReference type="AlphaFoldDB" id="E2B9R7"/>
<evidence type="ECO:0000259" key="22">
    <source>
        <dbReference type="SMART" id="SM00477"/>
    </source>
</evidence>
<evidence type="ECO:0000256" key="2">
    <source>
        <dbReference type="ARBA" id="ARBA00004123"/>
    </source>
</evidence>
<keyword evidence="17" id="KW-0539">Nucleus</keyword>
<evidence type="ECO:0000256" key="11">
    <source>
        <dbReference type="ARBA" id="ARBA00022801"/>
    </source>
</evidence>
<proteinExistence type="inferred from homology"/>
<evidence type="ECO:0000256" key="20">
    <source>
        <dbReference type="PIRSR" id="PIRSR640255-2"/>
    </source>
</evidence>
<keyword evidence="9" id="KW-0747">Spliceosome</keyword>
<dbReference type="EMBL" id="GL446605">
    <property type="protein sequence ID" value="EFN87504.1"/>
    <property type="molecule type" value="Genomic_DNA"/>
</dbReference>
<comment type="subcellular location">
    <subcellularLocation>
        <location evidence="3">Mitochondrion</location>
    </subcellularLocation>
    <subcellularLocation>
        <location evidence="2">Nucleus</location>
    </subcellularLocation>
</comment>
<dbReference type="OrthoDB" id="5418055at2759"/>
<organism evidence="25">
    <name type="scientific">Harpegnathos saltator</name>
    <name type="common">Jerdon's jumping ant</name>
    <dbReference type="NCBI Taxonomy" id="610380"/>
    <lineage>
        <taxon>Eukaryota</taxon>
        <taxon>Metazoa</taxon>
        <taxon>Ecdysozoa</taxon>
        <taxon>Arthropoda</taxon>
        <taxon>Hexapoda</taxon>
        <taxon>Insecta</taxon>
        <taxon>Pterygota</taxon>
        <taxon>Neoptera</taxon>
        <taxon>Endopterygota</taxon>
        <taxon>Hymenoptera</taxon>
        <taxon>Apocrita</taxon>
        <taxon>Aculeata</taxon>
        <taxon>Formicoidea</taxon>
        <taxon>Formicidae</taxon>
        <taxon>Ponerinae</taxon>
        <taxon>Ponerini</taxon>
        <taxon>Harpegnathos</taxon>
    </lineage>
</organism>
<keyword evidence="16" id="KW-0508">mRNA splicing</keyword>
<evidence type="ECO:0000256" key="16">
    <source>
        <dbReference type="ARBA" id="ARBA00023187"/>
    </source>
</evidence>
<comment type="similarity">
    <text evidence="5">Belongs to the DNA/RNA non-specific endonuclease family.</text>
</comment>
<dbReference type="InterPro" id="IPR001604">
    <property type="entry name" value="Endo_G_ENPP1-like_dom"/>
</dbReference>
<comment type="cofactor">
    <cofactor evidence="1">
        <name>Mg(2+)</name>
        <dbReference type="ChEBI" id="CHEBI:18420"/>
    </cofactor>
</comment>
<dbReference type="GO" id="GO:0004521">
    <property type="term" value="F:RNA endonuclease activity"/>
    <property type="evidence" value="ECO:0007669"/>
    <property type="project" value="TreeGrafter"/>
</dbReference>
<evidence type="ECO:0000256" key="18">
    <source>
        <dbReference type="ARBA" id="ARBA00068872"/>
    </source>
</evidence>
<dbReference type="Pfam" id="PF03371">
    <property type="entry name" value="PRP38"/>
    <property type="match status" value="1"/>
</dbReference>
<dbReference type="InterPro" id="IPR044925">
    <property type="entry name" value="His-Me_finger_sf"/>
</dbReference>
<evidence type="ECO:0000256" key="21">
    <source>
        <dbReference type="SAM" id="MobiDB-lite"/>
    </source>
</evidence>
<feature type="domain" description="ENPP1-3/EXOG-like endonuclease/phosphodiesterase" evidence="22">
    <location>
        <begin position="400"/>
        <end position="610"/>
    </location>
</feature>
<dbReference type="GO" id="GO:0006309">
    <property type="term" value="P:apoptotic DNA fragmentation"/>
    <property type="evidence" value="ECO:0007669"/>
    <property type="project" value="TreeGrafter"/>
</dbReference>
<evidence type="ECO:0000256" key="3">
    <source>
        <dbReference type="ARBA" id="ARBA00004173"/>
    </source>
</evidence>
<keyword evidence="25" id="KW-1185">Reference proteome</keyword>
<evidence type="ECO:0000256" key="9">
    <source>
        <dbReference type="ARBA" id="ARBA00022728"/>
    </source>
</evidence>
<evidence type="ECO:0000256" key="19">
    <source>
        <dbReference type="PIRSR" id="PIRSR640255-1"/>
    </source>
</evidence>
<comment type="similarity">
    <text evidence="4">Belongs to the PRP38 family.</text>
</comment>
<evidence type="ECO:0000313" key="25">
    <source>
        <dbReference type="Proteomes" id="UP000008237"/>
    </source>
</evidence>
<dbReference type="InterPro" id="IPR018524">
    <property type="entry name" value="DNA/RNA_endonuclease_AS"/>
</dbReference>
<feature type="active site" description="Proton acceptor" evidence="19">
    <location>
        <position position="465"/>
    </location>
</feature>
<dbReference type="PROSITE" id="PS01070">
    <property type="entry name" value="NUCLEASE_NON_SPEC"/>
    <property type="match status" value="1"/>
</dbReference>
<dbReference type="GO" id="GO:0000014">
    <property type="term" value="F:single-stranded DNA endodeoxyribonuclease activity"/>
    <property type="evidence" value="ECO:0007669"/>
    <property type="project" value="TreeGrafter"/>
</dbReference>
<evidence type="ECO:0000256" key="12">
    <source>
        <dbReference type="ARBA" id="ARBA00022842"/>
    </source>
</evidence>
<evidence type="ECO:0000256" key="7">
    <source>
        <dbReference type="ARBA" id="ARBA00022722"/>
    </source>
</evidence>
<accession>E2B9R7</accession>
<dbReference type="Gene3D" id="3.40.570.10">
    <property type="entry name" value="Extracellular Endonuclease, subunit A"/>
    <property type="match status" value="1"/>
</dbReference>
<keyword evidence="7" id="KW-0540">Nuclease</keyword>
<name>E2B9R7_HARSA</name>
<evidence type="ECO:0000259" key="23">
    <source>
        <dbReference type="SMART" id="SM00892"/>
    </source>
</evidence>
<keyword evidence="12" id="KW-0460">Magnesium</keyword>
<dbReference type="SUPFAM" id="SSF54060">
    <property type="entry name" value="His-Me finger endonucleases"/>
    <property type="match status" value="1"/>
</dbReference>
<dbReference type="GO" id="GO:0008380">
    <property type="term" value="P:RNA splicing"/>
    <property type="evidence" value="ECO:0007669"/>
    <property type="project" value="UniProtKB-KW"/>
</dbReference>
<evidence type="ECO:0000256" key="15">
    <source>
        <dbReference type="ARBA" id="ARBA00023157"/>
    </source>
</evidence>
<dbReference type="Proteomes" id="UP000008237">
    <property type="component" value="Unassembled WGS sequence"/>
</dbReference>
<dbReference type="GO" id="GO:0005681">
    <property type="term" value="C:spliceosomal complex"/>
    <property type="evidence" value="ECO:0007669"/>
    <property type="project" value="UniProtKB-KW"/>
</dbReference>
<keyword evidence="11" id="KW-0378">Hydrolase</keyword>
<reference evidence="24 25" key="1">
    <citation type="journal article" date="2010" name="Science">
        <title>Genomic comparison of the ants Camponotus floridanus and Harpegnathos saltator.</title>
        <authorList>
            <person name="Bonasio R."/>
            <person name="Zhang G."/>
            <person name="Ye C."/>
            <person name="Mutti N.S."/>
            <person name="Fang X."/>
            <person name="Qin N."/>
            <person name="Donahue G."/>
            <person name="Yang P."/>
            <person name="Li Q."/>
            <person name="Li C."/>
            <person name="Zhang P."/>
            <person name="Huang Z."/>
            <person name="Berger S.L."/>
            <person name="Reinberg D."/>
            <person name="Wang J."/>
            <person name="Liebig J."/>
        </authorList>
    </citation>
    <scope>NUCLEOTIDE SEQUENCE [LARGE SCALE GENOMIC DNA]</scope>
    <source>
        <strain evidence="24 25">R22 G/1</strain>
    </source>
</reference>
<evidence type="ECO:0000256" key="17">
    <source>
        <dbReference type="ARBA" id="ARBA00023242"/>
    </source>
</evidence>
<dbReference type="STRING" id="610380.E2B9R7"/>
<keyword evidence="6" id="KW-0507">mRNA processing</keyword>
<dbReference type="CDD" id="cd00091">
    <property type="entry name" value="NUC"/>
    <property type="match status" value="1"/>
</dbReference>
<dbReference type="SMART" id="SM00477">
    <property type="entry name" value="NUC"/>
    <property type="match status" value="1"/>
</dbReference>
<keyword evidence="15" id="KW-1015">Disulfide bond</keyword>
<feature type="binding site" evidence="20">
    <location>
        <position position="497"/>
    </location>
    <ligand>
        <name>Mg(2+)</name>
        <dbReference type="ChEBI" id="CHEBI:18420"/>
        <note>catalytic</note>
    </ligand>
</feature>